<dbReference type="Proteomes" id="UP001607303">
    <property type="component" value="Unassembled WGS sequence"/>
</dbReference>
<evidence type="ECO:0000313" key="3">
    <source>
        <dbReference type="Proteomes" id="UP001607303"/>
    </source>
</evidence>
<evidence type="ECO:0000313" key="2">
    <source>
        <dbReference type="EMBL" id="KAL2746470.1"/>
    </source>
</evidence>
<accession>A0ABD2CP12</accession>
<evidence type="ECO:0000256" key="1">
    <source>
        <dbReference type="SAM" id="MobiDB-lite"/>
    </source>
</evidence>
<protein>
    <submittedName>
        <fullName evidence="2">Uncharacterized protein</fullName>
    </submittedName>
</protein>
<feature type="compositionally biased region" description="Low complexity" evidence="1">
    <location>
        <begin position="48"/>
        <end position="59"/>
    </location>
</feature>
<gene>
    <name evidence="2" type="ORF">V1477_004840</name>
</gene>
<sequence>MHHHQHETLTMSQKKSKLARPFDLRAIKSARRVTCSSSRRIPKDISNRLLSRSRGSGEE</sequence>
<name>A0ABD2CP12_VESMC</name>
<comment type="caution">
    <text evidence="2">The sequence shown here is derived from an EMBL/GenBank/DDBJ whole genome shotgun (WGS) entry which is preliminary data.</text>
</comment>
<organism evidence="2 3">
    <name type="scientific">Vespula maculifrons</name>
    <name type="common">Eastern yellow jacket</name>
    <name type="synonym">Wasp</name>
    <dbReference type="NCBI Taxonomy" id="7453"/>
    <lineage>
        <taxon>Eukaryota</taxon>
        <taxon>Metazoa</taxon>
        <taxon>Ecdysozoa</taxon>
        <taxon>Arthropoda</taxon>
        <taxon>Hexapoda</taxon>
        <taxon>Insecta</taxon>
        <taxon>Pterygota</taxon>
        <taxon>Neoptera</taxon>
        <taxon>Endopterygota</taxon>
        <taxon>Hymenoptera</taxon>
        <taxon>Apocrita</taxon>
        <taxon>Aculeata</taxon>
        <taxon>Vespoidea</taxon>
        <taxon>Vespidae</taxon>
        <taxon>Vespinae</taxon>
        <taxon>Vespula</taxon>
    </lineage>
</organism>
<keyword evidence="3" id="KW-1185">Reference proteome</keyword>
<dbReference type="EMBL" id="JAYRBN010000037">
    <property type="protein sequence ID" value="KAL2746470.1"/>
    <property type="molecule type" value="Genomic_DNA"/>
</dbReference>
<feature type="region of interest" description="Disordered" evidence="1">
    <location>
        <begin position="1"/>
        <end position="59"/>
    </location>
</feature>
<reference evidence="2 3" key="1">
    <citation type="journal article" date="2024" name="Ann. Entomol. Soc. Am.">
        <title>Genomic analyses of the southern and eastern yellowjacket wasps (Hymenoptera: Vespidae) reveal evolutionary signatures of social life.</title>
        <authorList>
            <person name="Catto M.A."/>
            <person name="Caine P.B."/>
            <person name="Orr S.E."/>
            <person name="Hunt B.G."/>
            <person name="Goodisman M.A.D."/>
        </authorList>
    </citation>
    <scope>NUCLEOTIDE SEQUENCE [LARGE SCALE GENOMIC DNA]</scope>
    <source>
        <strain evidence="2">232</strain>
        <tissue evidence="2">Head and thorax</tissue>
    </source>
</reference>
<dbReference type="AlphaFoldDB" id="A0ABD2CP12"/>
<proteinExistence type="predicted"/>